<accession>A0A4C1Z7F7</accession>
<dbReference type="EMBL" id="BGZK01001611">
    <property type="protein sequence ID" value="GBP83252.1"/>
    <property type="molecule type" value="Genomic_DNA"/>
</dbReference>
<evidence type="ECO:0000313" key="3">
    <source>
        <dbReference type="Proteomes" id="UP000299102"/>
    </source>
</evidence>
<comment type="caution">
    <text evidence="2">The sequence shown here is derived from an EMBL/GenBank/DDBJ whole genome shotgun (WGS) entry which is preliminary data.</text>
</comment>
<dbReference type="Proteomes" id="UP000299102">
    <property type="component" value="Unassembled WGS sequence"/>
</dbReference>
<organism evidence="2 3">
    <name type="scientific">Eumeta variegata</name>
    <name type="common">Bagworm moth</name>
    <name type="synonym">Eumeta japonica</name>
    <dbReference type="NCBI Taxonomy" id="151549"/>
    <lineage>
        <taxon>Eukaryota</taxon>
        <taxon>Metazoa</taxon>
        <taxon>Ecdysozoa</taxon>
        <taxon>Arthropoda</taxon>
        <taxon>Hexapoda</taxon>
        <taxon>Insecta</taxon>
        <taxon>Pterygota</taxon>
        <taxon>Neoptera</taxon>
        <taxon>Endopterygota</taxon>
        <taxon>Lepidoptera</taxon>
        <taxon>Glossata</taxon>
        <taxon>Ditrysia</taxon>
        <taxon>Tineoidea</taxon>
        <taxon>Psychidae</taxon>
        <taxon>Oiketicinae</taxon>
        <taxon>Eumeta</taxon>
    </lineage>
</organism>
<dbReference type="AlphaFoldDB" id="A0A4C1Z7F7"/>
<dbReference type="OrthoDB" id="442677at2759"/>
<keyword evidence="3" id="KW-1185">Reference proteome</keyword>
<sequence length="78" mass="8455">MGFLRGKLASKPPGIKWSSPPMDTRNLRGVGTRRFEILDFGCGLEAKVDIGVAQLRGDDSTLNEIGPTHYKVKGNDPA</sequence>
<reference evidence="2 3" key="1">
    <citation type="journal article" date="2019" name="Commun. Biol.">
        <title>The bagworm genome reveals a unique fibroin gene that provides high tensile strength.</title>
        <authorList>
            <person name="Kono N."/>
            <person name="Nakamura H."/>
            <person name="Ohtoshi R."/>
            <person name="Tomita M."/>
            <person name="Numata K."/>
            <person name="Arakawa K."/>
        </authorList>
    </citation>
    <scope>NUCLEOTIDE SEQUENCE [LARGE SCALE GENOMIC DNA]</scope>
</reference>
<evidence type="ECO:0000313" key="2">
    <source>
        <dbReference type="EMBL" id="GBP83252.1"/>
    </source>
</evidence>
<proteinExistence type="predicted"/>
<gene>
    <name evidence="2" type="ORF">EVAR_52053_1</name>
</gene>
<feature type="region of interest" description="Disordered" evidence="1">
    <location>
        <begin position="1"/>
        <end position="22"/>
    </location>
</feature>
<evidence type="ECO:0000256" key="1">
    <source>
        <dbReference type="SAM" id="MobiDB-lite"/>
    </source>
</evidence>
<name>A0A4C1Z7F7_EUMVA</name>
<protein>
    <submittedName>
        <fullName evidence="2">Uncharacterized protein</fullName>
    </submittedName>
</protein>